<dbReference type="EMBL" id="CP046916">
    <property type="protein sequence ID" value="QGZ66921.1"/>
    <property type="molecule type" value="Genomic_DNA"/>
</dbReference>
<evidence type="ECO:0000313" key="2">
    <source>
        <dbReference type="Proteomes" id="UP000433577"/>
    </source>
</evidence>
<dbReference type="Proteomes" id="UP000433577">
    <property type="component" value="Chromosome 4"/>
</dbReference>
<dbReference type="InterPro" id="IPR021295">
    <property type="entry name" value="DUF2867"/>
</dbReference>
<sequence length="183" mass="20041">MRARAVAPPAESALAASFARAHFVDAYAIALPTGAPTDIDTLAEAVLRDPPEWFRALLAIRDSAMSNFGVKTSRELRAAAQRDGGDHIDFFRVTSRGEHEILLGEDDLHLDFQLSLLRRARGHGDTRHAGDIADTRAELVATTAVMCHNLLGRAYLKAIMPFHRLVVQSNLNRAARRLAGEHA</sequence>
<dbReference type="OrthoDB" id="7058586at2"/>
<keyword evidence="2" id="KW-1185">Reference proteome</keyword>
<reference evidence="1 2" key="1">
    <citation type="submission" date="2019-12" db="EMBL/GenBank/DDBJ databases">
        <title>Paraburkholderia acidiphila 7Q-K02 sp. nov and Paraburkholderia acidisoli DHF22 sp. nov., two strains isolated from forest soil.</title>
        <authorList>
            <person name="Gao Z."/>
            <person name="Qiu L."/>
        </authorList>
    </citation>
    <scope>NUCLEOTIDE SEQUENCE [LARGE SCALE GENOMIC DNA]</scope>
    <source>
        <strain evidence="1 2">DHF22</strain>
    </source>
</reference>
<dbReference type="AlphaFoldDB" id="A0A7Z2JJL7"/>
<organism evidence="1 2">
    <name type="scientific">Paraburkholderia acidisoli</name>
    <dbReference type="NCBI Taxonomy" id="2571748"/>
    <lineage>
        <taxon>Bacteria</taxon>
        <taxon>Pseudomonadati</taxon>
        <taxon>Pseudomonadota</taxon>
        <taxon>Betaproteobacteria</taxon>
        <taxon>Burkholderiales</taxon>
        <taxon>Burkholderiaceae</taxon>
        <taxon>Paraburkholderia</taxon>
    </lineage>
</organism>
<protein>
    <submittedName>
        <fullName evidence="1">DUF2867 domain-containing protein</fullName>
    </submittedName>
</protein>
<proteinExistence type="predicted"/>
<dbReference type="Pfam" id="PF11066">
    <property type="entry name" value="DUF2867"/>
    <property type="match status" value="1"/>
</dbReference>
<name>A0A7Z2JJL7_9BURK</name>
<evidence type="ECO:0000313" key="1">
    <source>
        <dbReference type="EMBL" id="QGZ66921.1"/>
    </source>
</evidence>
<gene>
    <name evidence="1" type="ORF">FAZ98_33600</name>
</gene>
<dbReference type="KEGG" id="pacs:FAZ98_33600"/>
<accession>A0A7Z2JJL7</accession>